<dbReference type="EMBL" id="AWWV01009139">
    <property type="protein sequence ID" value="OMO87884.1"/>
    <property type="molecule type" value="Genomic_DNA"/>
</dbReference>
<feature type="region of interest" description="Disordered" evidence="1">
    <location>
        <begin position="1"/>
        <end position="57"/>
    </location>
</feature>
<gene>
    <name evidence="2" type="ORF">CCACVL1_08696</name>
</gene>
<protein>
    <submittedName>
        <fullName evidence="2">Uncharacterized protein</fullName>
    </submittedName>
</protein>
<comment type="caution">
    <text evidence="2">The sequence shown here is derived from an EMBL/GenBank/DDBJ whole genome shotgun (WGS) entry which is preliminary data.</text>
</comment>
<dbReference type="PANTHER" id="PTHR48161:SF1">
    <property type="entry name" value="(RAPE) HYPOTHETICAL PROTEIN"/>
    <property type="match status" value="1"/>
</dbReference>
<name>A0A1R3IZ99_COCAP</name>
<dbReference type="Gramene" id="OMO87884">
    <property type="protein sequence ID" value="OMO87884"/>
    <property type="gene ID" value="CCACVL1_08696"/>
</dbReference>
<dbReference type="PANTHER" id="PTHR48161">
    <property type="entry name" value="BNACNNG12870D PROTEIN"/>
    <property type="match status" value="1"/>
</dbReference>
<dbReference type="Proteomes" id="UP000188268">
    <property type="component" value="Unassembled WGS sequence"/>
</dbReference>
<sequence length="84" mass="9108">MRANRYTHGAIAGLPKVPKRRARRSRERQPGSEFPTGRGTGDGHLEAHHDLQATPARPGKAAIGSFLHFPFLSITSSSSSHLLP</sequence>
<accession>A0A1R3IZ99</accession>
<reference evidence="2 3" key="1">
    <citation type="submission" date="2013-09" db="EMBL/GenBank/DDBJ databases">
        <title>Corchorus capsularis genome sequencing.</title>
        <authorList>
            <person name="Alam M."/>
            <person name="Haque M.S."/>
            <person name="Islam M.S."/>
            <person name="Emdad E.M."/>
            <person name="Islam M.M."/>
            <person name="Ahmed B."/>
            <person name="Halim A."/>
            <person name="Hossen Q.M.M."/>
            <person name="Hossain M.Z."/>
            <person name="Ahmed R."/>
            <person name="Khan M.M."/>
            <person name="Islam R."/>
            <person name="Rashid M.M."/>
            <person name="Khan S.A."/>
            <person name="Rahman M.S."/>
            <person name="Alam M."/>
        </authorList>
    </citation>
    <scope>NUCLEOTIDE SEQUENCE [LARGE SCALE GENOMIC DNA]</scope>
    <source>
        <strain evidence="3">cv. CVL-1</strain>
        <tissue evidence="2">Whole seedling</tissue>
    </source>
</reference>
<keyword evidence="3" id="KW-1185">Reference proteome</keyword>
<evidence type="ECO:0000256" key="1">
    <source>
        <dbReference type="SAM" id="MobiDB-lite"/>
    </source>
</evidence>
<dbReference type="AlphaFoldDB" id="A0A1R3IZ99"/>
<evidence type="ECO:0000313" key="2">
    <source>
        <dbReference type="EMBL" id="OMO87884.1"/>
    </source>
</evidence>
<organism evidence="2 3">
    <name type="scientific">Corchorus capsularis</name>
    <name type="common">Jute</name>
    <dbReference type="NCBI Taxonomy" id="210143"/>
    <lineage>
        <taxon>Eukaryota</taxon>
        <taxon>Viridiplantae</taxon>
        <taxon>Streptophyta</taxon>
        <taxon>Embryophyta</taxon>
        <taxon>Tracheophyta</taxon>
        <taxon>Spermatophyta</taxon>
        <taxon>Magnoliopsida</taxon>
        <taxon>eudicotyledons</taxon>
        <taxon>Gunneridae</taxon>
        <taxon>Pentapetalae</taxon>
        <taxon>rosids</taxon>
        <taxon>malvids</taxon>
        <taxon>Malvales</taxon>
        <taxon>Malvaceae</taxon>
        <taxon>Grewioideae</taxon>
        <taxon>Apeibeae</taxon>
        <taxon>Corchorus</taxon>
    </lineage>
</organism>
<feature type="compositionally biased region" description="Basic and acidic residues" evidence="1">
    <location>
        <begin position="41"/>
        <end position="51"/>
    </location>
</feature>
<proteinExistence type="predicted"/>
<dbReference type="OrthoDB" id="1929568at2759"/>
<evidence type="ECO:0000313" key="3">
    <source>
        <dbReference type="Proteomes" id="UP000188268"/>
    </source>
</evidence>
<feature type="compositionally biased region" description="Basic residues" evidence="1">
    <location>
        <begin position="17"/>
        <end position="26"/>
    </location>
</feature>